<dbReference type="Proteomes" id="UP000661077">
    <property type="component" value="Unassembled WGS sequence"/>
</dbReference>
<protein>
    <recommendedName>
        <fullName evidence="3">Beta-ketoacyl-[acyl-carrier-protein] synthase III N-terminal domain-containing protein</fullName>
    </recommendedName>
</protein>
<dbReference type="EMBL" id="JAEVLS010000004">
    <property type="protein sequence ID" value="MBM0106543.1"/>
    <property type="molecule type" value="Genomic_DNA"/>
</dbReference>
<sequence length="307" mass="33299">MSAVALHSLSFELGNTQREVLSIDGVEGQFKRAGLPANTKMLGCRYFYEARQPLEEMISATMSRTLADAALDASEIDAFVFASARHTAESLDRSFVQRLLQKHGLQRAMPLAVSLQECLSLLTAIDVATRSLQDEDMRSALVVCFDVTPSDDDRVAPYGVLSDAASSCIVSKGRSGLQILGYASGYDWQGATGTDDFNVRTRLGQSVLKKSLQRAGLQPQQLSKVFSTNFFEPISKVYAAALSLKQVYTRTAASYGHCACSDPIINMLDYLHSNPAASGEHFMLQSYAPGFMAMLPLRATGRGVVAS</sequence>
<dbReference type="PANTHER" id="PTHR34069:SF2">
    <property type="entry name" value="BETA-KETOACYL-[ACYL-CARRIER-PROTEIN] SYNTHASE III"/>
    <property type="match status" value="1"/>
</dbReference>
<dbReference type="RefSeq" id="WP_203168664.1">
    <property type="nucleotide sequence ID" value="NZ_JAEVLS010000004.1"/>
</dbReference>
<dbReference type="SUPFAM" id="SSF53901">
    <property type="entry name" value="Thiolase-like"/>
    <property type="match status" value="1"/>
</dbReference>
<evidence type="ECO:0000313" key="1">
    <source>
        <dbReference type="EMBL" id="MBM0106543.1"/>
    </source>
</evidence>
<name>A0ABS1X003_9GAMM</name>
<dbReference type="Gene3D" id="3.40.47.10">
    <property type="match status" value="2"/>
</dbReference>
<dbReference type="InterPro" id="IPR016039">
    <property type="entry name" value="Thiolase-like"/>
</dbReference>
<organism evidence="1 2">
    <name type="scientific">Steroidobacter gossypii</name>
    <dbReference type="NCBI Taxonomy" id="2805490"/>
    <lineage>
        <taxon>Bacteria</taxon>
        <taxon>Pseudomonadati</taxon>
        <taxon>Pseudomonadota</taxon>
        <taxon>Gammaproteobacteria</taxon>
        <taxon>Steroidobacterales</taxon>
        <taxon>Steroidobacteraceae</taxon>
        <taxon>Steroidobacter</taxon>
    </lineage>
</organism>
<proteinExistence type="predicted"/>
<gene>
    <name evidence="1" type="ORF">JM946_17580</name>
</gene>
<evidence type="ECO:0008006" key="3">
    <source>
        <dbReference type="Google" id="ProtNLM"/>
    </source>
</evidence>
<dbReference type="PANTHER" id="PTHR34069">
    <property type="entry name" value="3-OXOACYL-[ACYL-CARRIER-PROTEIN] SYNTHASE 3"/>
    <property type="match status" value="1"/>
</dbReference>
<keyword evidence="2" id="KW-1185">Reference proteome</keyword>
<comment type="caution">
    <text evidence="1">The sequence shown here is derived from an EMBL/GenBank/DDBJ whole genome shotgun (WGS) entry which is preliminary data.</text>
</comment>
<reference evidence="1 2" key="1">
    <citation type="journal article" date="2021" name="Int. J. Syst. Evol. Microbiol.">
        <title>Steroidobacter gossypii sp. nov., isolated from soil of cotton cropping field.</title>
        <authorList>
            <person name="Huang R."/>
            <person name="Yang S."/>
            <person name="Zhen C."/>
            <person name="Liu W."/>
        </authorList>
    </citation>
    <scope>NUCLEOTIDE SEQUENCE [LARGE SCALE GENOMIC DNA]</scope>
    <source>
        <strain evidence="1 2">S1-65</strain>
    </source>
</reference>
<evidence type="ECO:0000313" key="2">
    <source>
        <dbReference type="Proteomes" id="UP000661077"/>
    </source>
</evidence>
<accession>A0ABS1X003</accession>